<dbReference type="AlphaFoldDB" id="A0AAN8GA45"/>
<keyword evidence="1" id="KW-1133">Transmembrane helix</keyword>
<feature type="transmembrane region" description="Helical" evidence="1">
    <location>
        <begin position="71"/>
        <end position="89"/>
    </location>
</feature>
<accession>A0AAN8GA45</accession>
<evidence type="ECO:0000313" key="2">
    <source>
        <dbReference type="EMBL" id="KAK5984538.1"/>
    </source>
</evidence>
<reference evidence="2 3" key="1">
    <citation type="submission" date="2019-10" db="EMBL/GenBank/DDBJ databases">
        <title>Assembly and Annotation for the nematode Trichostrongylus colubriformis.</title>
        <authorList>
            <person name="Martin J."/>
        </authorList>
    </citation>
    <scope>NUCLEOTIDE SEQUENCE [LARGE SCALE GENOMIC DNA]</scope>
    <source>
        <strain evidence="2">G859</strain>
        <tissue evidence="2">Whole worm</tissue>
    </source>
</reference>
<proteinExistence type="predicted"/>
<protein>
    <submittedName>
        <fullName evidence="2">Uncharacterized protein</fullName>
    </submittedName>
</protein>
<organism evidence="2 3">
    <name type="scientific">Trichostrongylus colubriformis</name>
    <name type="common">Black scour worm</name>
    <dbReference type="NCBI Taxonomy" id="6319"/>
    <lineage>
        <taxon>Eukaryota</taxon>
        <taxon>Metazoa</taxon>
        <taxon>Ecdysozoa</taxon>
        <taxon>Nematoda</taxon>
        <taxon>Chromadorea</taxon>
        <taxon>Rhabditida</taxon>
        <taxon>Rhabditina</taxon>
        <taxon>Rhabditomorpha</taxon>
        <taxon>Strongyloidea</taxon>
        <taxon>Trichostrongylidae</taxon>
        <taxon>Trichostrongylus</taxon>
    </lineage>
</organism>
<name>A0AAN8GA45_TRICO</name>
<evidence type="ECO:0000256" key="1">
    <source>
        <dbReference type="SAM" id="Phobius"/>
    </source>
</evidence>
<keyword evidence="3" id="KW-1185">Reference proteome</keyword>
<keyword evidence="1" id="KW-0472">Membrane</keyword>
<keyword evidence="1" id="KW-0812">Transmembrane</keyword>
<dbReference type="Proteomes" id="UP001331761">
    <property type="component" value="Unassembled WGS sequence"/>
</dbReference>
<evidence type="ECO:0000313" key="3">
    <source>
        <dbReference type="Proteomes" id="UP001331761"/>
    </source>
</evidence>
<dbReference type="EMBL" id="WIXE01002749">
    <property type="protein sequence ID" value="KAK5984538.1"/>
    <property type="molecule type" value="Genomic_DNA"/>
</dbReference>
<comment type="caution">
    <text evidence="2">The sequence shown here is derived from an EMBL/GenBank/DDBJ whole genome shotgun (WGS) entry which is preliminary data.</text>
</comment>
<feature type="transmembrane region" description="Helical" evidence="1">
    <location>
        <begin position="21"/>
        <end position="51"/>
    </location>
</feature>
<gene>
    <name evidence="2" type="ORF">GCK32_022591</name>
</gene>
<sequence>MPSSDTIPTSYPSHSTHVSKHFAVVISVCYIYVLFLLKFSLFALLNAFLHLHWGPPAALFLPPRAGDQNPLFSFTCCDSLVIYGLNVVYREFKPKLSFICDTFGSRSAVHVVY</sequence>